<gene>
    <name evidence="2" type="ORF">D4764_01G0017000</name>
</gene>
<keyword evidence="1" id="KW-0732">Signal</keyword>
<comment type="caution">
    <text evidence="2">The sequence shown here is derived from an EMBL/GenBank/DDBJ whole genome shotgun (WGS) entry which is preliminary data.</text>
</comment>
<dbReference type="AlphaFoldDB" id="A0A5C6PQX5"/>
<protein>
    <recommendedName>
        <fullName evidence="4">UPAR/Ly6 domain-containing protein</fullName>
    </recommendedName>
</protein>
<dbReference type="Proteomes" id="UP000324091">
    <property type="component" value="Chromosome 1"/>
</dbReference>
<dbReference type="EMBL" id="RHFK02000001">
    <property type="protein sequence ID" value="TWW81885.1"/>
    <property type="molecule type" value="Genomic_DNA"/>
</dbReference>
<name>A0A5C6PQX5_9TELE</name>
<sequence>MFVRFCCGNMKTVIFALLVLLATTQSEALRCKCGGTYKNCRDPVETCSGSNQACASVIITVGSRPSYFQSCMNLLDCNKLNRPGISTARCCTTDLCNR</sequence>
<dbReference type="SUPFAM" id="SSF57302">
    <property type="entry name" value="Snake toxin-like"/>
    <property type="match status" value="1"/>
</dbReference>
<keyword evidence="3" id="KW-1185">Reference proteome</keyword>
<evidence type="ECO:0000313" key="2">
    <source>
        <dbReference type="EMBL" id="TWW81885.1"/>
    </source>
</evidence>
<dbReference type="InterPro" id="IPR045860">
    <property type="entry name" value="Snake_toxin-like_sf"/>
</dbReference>
<reference evidence="2 3" key="1">
    <citation type="submission" date="2019-04" db="EMBL/GenBank/DDBJ databases">
        <title>Chromosome genome assembly for Takifugu flavidus.</title>
        <authorList>
            <person name="Xiao S."/>
        </authorList>
    </citation>
    <scope>NUCLEOTIDE SEQUENCE [LARGE SCALE GENOMIC DNA]</scope>
    <source>
        <strain evidence="2">HTHZ2018</strain>
        <tissue evidence="2">Muscle</tissue>
    </source>
</reference>
<evidence type="ECO:0000256" key="1">
    <source>
        <dbReference type="SAM" id="SignalP"/>
    </source>
</evidence>
<feature type="signal peptide" evidence="1">
    <location>
        <begin position="1"/>
        <end position="28"/>
    </location>
</feature>
<accession>A0A5C6PQX5</accession>
<proteinExistence type="predicted"/>
<feature type="chain" id="PRO_5023101489" description="UPAR/Ly6 domain-containing protein" evidence="1">
    <location>
        <begin position="29"/>
        <end position="98"/>
    </location>
</feature>
<organism evidence="2 3">
    <name type="scientific">Takifugu flavidus</name>
    <name type="common">sansaifugu</name>
    <dbReference type="NCBI Taxonomy" id="433684"/>
    <lineage>
        <taxon>Eukaryota</taxon>
        <taxon>Metazoa</taxon>
        <taxon>Chordata</taxon>
        <taxon>Craniata</taxon>
        <taxon>Vertebrata</taxon>
        <taxon>Euteleostomi</taxon>
        <taxon>Actinopterygii</taxon>
        <taxon>Neopterygii</taxon>
        <taxon>Teleostei</taxon>
        <taxon>Neoteleostei</taxon>
        <taxon>Acanthomorphata</taxon>
        <taxon>Eupercaria</taxon>
        <taxon>Tetraodontiformes</taxon>
        <taxon>Tetradontoidea</taxon>
        <taxon>Tetraodontidae</taxon>
        <taxon>Takifugu</taxon>
    </lineage>
</organism>
<evidence type="ECO:0000313" key="3">
    <source>
        <dbReference type="Proteomes" id="UP000324091"/>
    </source>
</evidence>
<evidence type="ECO:0008006" key="4">
    <source>
        <dbReference type="Google" id="ProtNLM"/>
    </source>
</evidence>